<comment type="caution">
    <text evidence="1">The sequence shown here is derived from an EMBL/GenBank/DDBJ whole genome shotgun (WGS) entry which is preliminary data.</text>
</comment>
<sequence length="69" mass="7646">MYFIAEVKFFRGKIVVCLGFEDLGAIQVLGNQIKSPGLKNRNGQLLSLIMKLLQKITGTVHGFPSPELQ</sequence>
<reference evidence="1" key="1">
    <citation type="submission" date="2013-01" db="EMBL/GenBank/DDBJ databases">
        <title>Genome assembly of Mariniradius saccharolyticus AK6.</title>
        <authorList>
            <person name="Vaidya B."/>
            <person name="Khatri I."/>
            <person name="Tanuku N.R.S."/>
            <person name="Subramanian S."/>
            <person name="Pinnaka A."/>
        </authorList>
    </citation>
    <scope>NUCLEOTIDE SEQUENCE [LARGE SCALE GENOMIC DNA]</scope>
    <source>
        <strain evidence="1">AK6</strain>
    </source>
</reference>
<keyword evidence="2" id="KW-1185">Reference proteome</keyword>
<evidence type="ECO:0000313" key="2">
    <source>
        <dbReference type="Proteomes" id="UP000010953"/>
    </source>
</evidence>
<dbReference type="EMBL" id="AMZY02000010">
    <property type="protein sequence ID" value="EMS33349.1"/>
    <property type="molecule type" value="Genomic_DNA"/>
</dbReference>
<dbReference type="STRING" id="1239962.C943_00627"/>
<name>M7XEQ1_9BACT</name>
<dbReference type="InParanoid" id="M7XEQ1"/>
<organism evidence="1 2">
    <name type="scientific">Mariniradius saccharolyticus AK6</name>
    <dbReference type="NCBI Taxonomy" id="1239962"/>
    <lineage>
        <taxon>Bacteria</taxon>
        <taxon>Pseudomonadati</taxon>
        <taxon>Bacteroidota</taxon>
        <taxon>Cytophagia</taxon>
        <taxon>Cytophagales</taxon>
        <taxon>Cyclobacteriaceae</taxon>
        <taxon>Mariniradius</taxon>
    </lineage>
</organism>
<proteinExistence type="predicted"/>
<accession>M7XEQ1</accession>
<protein>
    <submittedName>
        <fullName evidence="1">Uncharacterized protein</fullName>
    </submittedName>
</protein>
<dbReference type="Proteomes" id="UP000010953">
    <property type="component" value="Unassembled WGS sequence"/>
</dbReference>
<gene>
    <name evidence="1" type="ORF">C943_00627</name>
</gene>
<evidence type="ECO:0000313" key="1">
    <source>
        <dbReference type="EMBL" id="EMS33349.1"/>
    </source>
</evidence>
<dbReference type="AlphaFoldDB" id="M7XEQ1"/>